<dbReference type="Gene3D" id="1.10.1050.10">
    <property type="entry name" value="Ribosomal Protein S4 Delta 41, Chain A, domain 1"/>
    <property type="match status" value="1"/>
</dbReference>
<dbReference type="InterPro" id="IPR002942">
    <property type="entry name" value="S4_RNA-bd"/>
</dbReference>
<dbReference type="Pfam" id="PF01479">
    <property type="entry name" value="S4"/>
    <property type="match status" value="1"/>
</dbReference>
<dbReference type="Pfam" id="PF00163">
    <property type="entry name" value="Ribosomal_S4"/>
    <property type="match status" value="1"/>
</dbReference>
<evidence type="ECO:0000256" key="7">
    <source>
        <dbReference type="HAMAP-Rule" id="MF_01306"/>
    </source>
</evidence>
<dbReference type="AlphaFoldDB" id="A0A1G6I4X6"/>
<comment type="similarity">
    <text evidence="1 7">Belongs to the universal ribosomal protein uS4 family.</text>
</comment>
<feature type="domain" description="RNA-binding S4" evidence="8">
    <location>
        <begin position="98"/>
        <end position="158"/>
    </location>
</feature>
<evidence type="ECO:0000313" key="10">
    <source>
        <dbReference type="EMBL" id="SDC01619.1"/>
    </source>
</evidence>
<dbReference type="CDD" id="cd00165">
    <property type="entry name" value="S4"/>
    <property type="match status" value="1"/>
</dbReference>
<evidence type="ECO:0000256" key="6">
    <source>
        <dbReference type="ARBA" id="ARBA00035254"/>
    </source>
</evidence>
<dbReference type="Gene3D" id="3.10.290.10">
    <property type="entry name" value="RNA-binding S4 domain"/>
    <property type="match status" value="1"/>
</dbReference>
<dbReference type="InterPro" id="IPR001912">
    <property type="entry name" value="Ribosomal_uS4_N"/>
</dbReference>
<proteinExistence type="inferred from homology"/>
<dbReference type="PANTHER" id="PTHR11831">
    <property type="entry name" value="30S 40S RIBOSOMAL PROTEIN"/>
    <property type="match status" value="1"/>
</dbReference>
<protein>
    <recommendedName>
        <fullName evidence="6 7">Small ribosomal subunit protein uS4</fullName>
    </recommendedName>
</protein>
<name>A0A1G6I4X6_9BACT</name>
<dbReference type="STRING" id="28234.SAMN04488588_0249"/>
<dbReference type="InterPro" id="IPR036986">
    <property type="entry name" value="S4_RNA-bd_sf"/>
</dbReference>
<evidence type="ECO:0000256" key="4">
    <source>
        <dbReference type="ARBA" id="ARBA00022980"/>
    </source>
</evidence>
<dbReference type="EMBL" id="FMYV01000001">
    <property type="protein sequence ID" value="SDC01619.1"/>
    <property type="molecule type" value="Genomic_DNA"/>
</dbReference>
<dbReference type="Proteomes" id="UP000297288">
    <property type="component" value="Unassembled WGS sequence"/>
</dbReference>
<dbReference type="FunFam" id="3.10.290.10:FF:000001">
    <property type="entry name" value="30S ribosomal protein S4"/>
    <property type="match status" value="1"/>
</dbReference>
<evidence type="ECO:0000256" key="3">
    <source>
        <dbReference type="ARBA" id="ARBA00022884"/>
    </source>
</evidence>
<keyword evidence="12" id="KW-1185">Reference proteome</keyword>
<reference evidence="11 13" key="2">
    <citation type="submission" date="2019-04" db="EMBL/GenBank/DDBJ databases">
        <title>Draft genome sequence data and analysis of a Fermenting Bacterium, Geotoga petraea strain HO-Geo1, isolated from heavy-oil petroleum reservoir in Russia.</title>
        <authorList>
            <person name="Grouzdev D.S."/>
            <person name="Semenova E.M."/>
            <person name="Sokolova D.S."/>
            <person name="Tourova T.P."/>
            <person name="Poltaraus A.B."/>
            <person name="Nazina T.N."/>
        </authorList>
    </citation>
    <scope>NUCLEOTIDE SEQUENCE [LARGE SCALE GENOMIC DNA]</scope>
    <source>
        <strain evidence="11 13">HO-Geo1</strain>
    </source>
</reference>
<evidence type="ECO:0000313" key="13">
    <source>
        <dbReference type="Proteomes" id="UP000297288"/>
    </source>
</evidence>
<comment type="function">
    <text evidence="7">With S5 and S12 plays an important role in translational accuracy.</text>
</comment>
<dbReference type="SMART" id="SM01390">
    <property type="entry name" value="Ribosomal_S4"/>
    <property type="match status" value="1"/>
</dbReference>
<dbReference type="HAMAP" id="MF_01306_B">
    <property type="entry name" value="Ribosomal_uS4_B"/>
    <property type="match status" value="1"/>
</dbReference>
<feature type="domain" description="Small ribosomal subunit protein uS4 N-terminal" evidence="9">
    <location>
        <begin position="3"/>
        <end position="97"/>
    </location>
</feature>
<dbReference type="NCBIfam" id="TIGR01017">
    <property type="entry name" value="rpsD_bact"/>
    <property type="match status" value="1"/>
</dbReference>
<keyword evidence="4 7" id="KW-0689">Ribosomal protein</keyword>
<gene>
    <name evidence="7 11" type="primary">rpsD</name>
    <name evidence="11" type="ORF">E4650_02540</name>
    <name evidence="10" type="ORF">SAMN04488588_0249</name>
</gene>
<comment type="subunit">
    <text evidence="7">Part of the 30S ribosomal subunit. Contacts protein S5. The interaction surface between S4 and S5 is involved in control of translational fidelity.</text>
</comment>
<evidence type="ECO:0000259" key="8">
    <source>
        <dbReference type="SMART" id="SM00363"/>
    </source>
</evidence>
<dbReference type="OrthoDB" id="9803672at2"/>
<dbReference type="GO" id="GO:0019843">
    <property type="term" value="F:rRNA binding"/>
    <property type="evidence" value="ECO:0007669"/>
    <property type="project" value="UniProtKB-UniRule"/>
</dbReference>
<evidence type="ECO:0000313" key="12">
    <source>
        <dbReference type="Proteomes" id="UP000199322"/>
    </source>
</evidence>
<evidence type="ECO:0000256" key="1">
    <source>
        <dbReference type="ARBA" id="ARBA00007465"/>
    </source>
</evidence>
<evidence type="ECO:0000256" key="2">
    <source>
        <dbReference type="ARBA" id="ARBA00022730"/>
    </source>
</evidence>
<dbReference type="GO" id="GO:0042274">
    <property type="term" value="P:ribosomal small subunit biogenesis"/>
    <property type="evidence" value="ECO:0007669"/>
    <property type="project" value="TreeGrafter"/>
</dbReference>
<dbReference type="EMBL" id="SRME01000001">
    <property type="protein sequence ID" value="TGG89092.1"/>
    <property type="molecule type" value="Genomic_DNA"/>
</dbReference>
<dbReference type="PANTHER" id="PTHR11831:SF4">
    <property type="entry name" value="SMALL RIBOSOMAL SUBUNIT PROTEIN US4M"/>
    <property type="match status" value="1"/>
</dbReference>
<evidence type="ECO:0000259" key="9">
    <source>
        <dbReference type="SMART" id="SM01390"/>
    </source>
</evidence>
<dbReference type="GO" id="GO:0015935">
    <property type="term" value="C:small ribosomal subunit"/>
    <property type="evidence" value="ECO:0007669"/>
    <property type="project" value="InterPro"/>
</dbReference>
<keyword evidence="3 7" id="KW-0694">RNA-binding</keyword>
<comment type="function">
    <text evidence="7">One of the primary rRNA binding proteins, it binds directly to 16S rRNA where it nucleates assembly of the body of the 30S subunit.</text>
</comment>
<dbReference type="PROSITE" id="PS50889">
    <property type="entry name" value="S4"/>
    <property type="match status" value="1"/>
</dbReference>
<dbReference type="SUPFAM" id="SSF55174">
    <property type="entry name" value="Alpha-L RNA-binding motif"/>
    <property type="match status" value="1"/>
</dbReference>
<evidence type="ECO:0000313" key="11">
    <source>
        <dbReference type="EMBL" id="TGG89092.1"/>
    </source>
</evidence>
<dbReference type="FunFam" id="1.10.1050.10:FF:000001">
    <property type="entry name" value="30S ribosomal protein S4"/>
    <property type="match status" value="1"/>
</dbReference>
<dbReference type="Proteomes" id="UP000199322">
    <property type="component" value="Unassembled WGS sequence"/>
</dbReference>
<reference evidence="10 12" key="1">
    <citation type="submission" date="2016-10" db="EMBL/GenBank/DDBJ databases">
        <authorList>
            <person name="de Groot N.N."/>
        </authorList>
    </citation>
    <scope>NUCLEOTIDE SEQUENCE [LARGE SCALE GENOMIC DNA]</scope>
    <source>
        <strain evidence="10 12">WG14</strain>
    </source>
</reference>
<keyword evidence="2 7" id="KW-0699">rRNA-binding</keyword>
<organism evidence="10 12">
    <name type="scientific">Geotoga petraea</name>
    <dbReference type="NCBI Taxonomy" id="28234"/>
    <lineage>
        <taxon>Bacteria</taxon>
        <taxon>Thermotogati</taxon>
        <taxon>Thermotogota</taxon>
        <taxon>Thermotogae</taxon>
        <taxon>Petrotogales</taxon>
        <taxon>Petrotogaceae</taxon>
        <taxon>Geotoga</taxon>
    </lineage>
</organism>
<dbReference type="GO" id="GO:0006412">
    <property type="term" value="P:translation"/>
    <property type="evidence" value="ECO:0007669"/>
    <property type="project" value="UniProtKB-UniRule"/>
</dbReference>
<dbReference type="InterPro" id="IPR022801">
    <property type="entry name" value="Ribosomal_uS4"/>
</dbReference>
<dbReference type="RefSeq" id="WP_091402067.1">
    <property type="nucleotide sequence ID" value="NZ_FMYV01000001.1"/>
</dbReference>
<dbReference type="SMART" id="SM00363">
    <property type="entry name" value="S4"/>
    <property type="match status" value="1"/>
</dbReference>
<evidence type="ECO:0000256" key="5">
    <source>
        <dbReference type="ARBA" id="ARBA00023274"/>
    </source>
</evidence>
<dbReference type="GO" id="GO:0003735">
    <property type="term" value="F:structural constituent of ribosome"/>
    <property type="evidence" value="ECO:0007669"/>
    <property type="project" value="InterPro"/>
</dbReference>
<dbReference type="InterPro" id="IPR005709">
    <property type="entry name" value="Ribosomal_uS4_bac-type"/>
</dbReference>
<accession>A0A1G6I4X6</accession>
<sequence>MARYRGPLEKLSRREGINLLLKGERSYSEKSSAVKRNFAPGQHGKENKKLTQYGKQLRSKQAVKRIYGVLEKQFRRYFEEAAKKEGQTGEILMQILESRLDTVVFQMGFAVNRRTARQMIRHGHILVNGSKVDIPSYRVKENDTIEVKESSRNIQQIKEGVDLAERLGRTPAWIDVNKDQFKGIFVRIPSIDEMDVPVDVQDIIELYSK</sequence>
<dbReference type="NCBIfam" id="NF003717">
    <property type="entry name" value="PRK05327.1"/>
    <property type="match status" value="1"/>
</dbReference>
<keyword evidence="5 7" id="KW-0687">Ribonucleoprotein</keyword>